<dbReference type="RefSeq" id="WP_254291271.1">
    <property type="nucleotide sequence ID" value="NZ_JAMLDX010000001.1"/>
</dbReference>
<reference evidence="1" key="1">
    <citation type="submission" date="2022-05" db="EMBL/GenBank/DDBJ databases">
        <title>Sphingomonas sp. strain MG17 Genome sequencing and assembly.</title>
        <authorList>
            <person name="Kim I."/>
        </authorList>
    </citation>
    <scope>NUCLEOTIDE SEQUENCE</scope>
    <source>
        <strain evidence="1">MG17</strain>
    </source>
</reference>
<accession>A0A9X2HGT9</accession>
<gene>
    <name evidence="1" type="ORF">M9978_02525</name>
</gene>
<name>A0A9X2HGT9_9SPHN</name>
<dbReference type="AlphaFoldDB" id="A0A9X2HGT9"/>
<proteinExistence type="predicted"/>
<dbReference type="EMBL" id="JAMLDX010000001">
    <property type="protein sequence ID" value="MCP3729292.1"/>
    <property type="molecule type" value="Genomic_DNA"/>
</dbReference>
<protein>
    <submittedName>
        <fullName evidence="1">Uncharacterized protein</fullName>
    </submittedName>
</protein>
<organism evidence="1 2">
    <name type="scientific">Sphingomonas tagetis</name>
    <dbReference type="NCBI Taxonomy" id="2949092"/>
    <lineage>
        <taxon>Bacteria</taxon>
        <taxon>Pseudomonadati</taxon>
        <taxon>Pseudomonadota</taxon>
        <taxon>Alphaproteobacteria</taxon>
        <taxon>Sphingomonadales</taxon>
        <taxon>Sphingomonadaceae</taxon>
        <taxon>Sphingomonas</taxon>
    </lineage>
</organism>
<evidence type="ECO:0000313" key="1">
    <source>
        <dbReference type="EMBL" id="MCP3729292.1"/>
    </source>
</evidence>
<comment type="caution">
    <text evidence="1">The sequence shown here is derived from an EMBL/GenBank/DDBJ whole genome shotgun (WGS) entry which is preliminary data.</text>
</comment>
<keyword evidence="2" id="KW-1185">Reference proteome</keyword>
<sequence length="55" mass="6172">MTAGFRPNPGHLPSVVADKRVRVRLVNGQTHEWPAKTSRWTITGDPFDIAEFVVL</sequence>
<evidence type="ECO:0000313" key="2">
    <source>
        <dbReference type="Proteomes" id="UP001139451"/>
    </source>
</evidence>
<dbReference type="Proteomes" id="UP001139451">
    <property type="component" value="Unassembled WGS sequence"/>
</dbReference>